<evidence type="ECO:0000313" key="4">
    <source>
        <dbReference type="Proteomes" id="UP000270291"/>
    </source>
</evidence>
<dbReference type="RefSeq" id="WP_125435983.1">
    <property type="nucleotide sequence ID" value="NZ_RWIU01000001.1"/>
</dbReference>
<dbReference type="Pfam" id="PF06580">
    <property type="entry name" value="His_kinase"/>
    <property type="match status" value="1"/>
</dbReference>
<feature type="transmembrane region" description="Helical" evidence="1">
    <location>
        <begin position="33"/>
        <end position="57"/>
    </location>
</feature>
<dbReference type="InterPro" id="IPR036890">
    <property type="entry name" value="HATPase_C_sf"/>
</dbReference>
<dbReference type="Gene3D" id="3.30.565.10">
    <property type="entry name" value="Histidine kinase-like ATPase, C-terminal domain"/>
    <property type="match status" value="1"/>
</dbReference>
<protein>
    <submittedName>
        <fullName evidence="3">Histidine kinase</fullName>
    </submittedName>
</protein>
<feature type="transmembrane region" description="Helical" evidence="1">
    <location>
        <begin position="69"/>
        <end position="87"/>
    </location>
</feature>
<dbReference type="InterPro" id="IPR050640">
    <property type="entry name" value="Bact_2-comp_sensor_kinase"/>
</dbReference>
<dbReference type="Proteomes" id="UP000270291">
    <property type="component" value="Unassembled WGS sequence"/>
</dbReference>
<dbReference type="AlphaFoldDB" id="A0A428KJA9"/>
<evidence type="ECO:0000313" key="3">
    <source>
        <dbReference type="EMBL" id="RSK46480.1"/>
    </source>
</evidence>
<keyword evidence="1" id="KW-0812">Transmembrane</keyword>
<keyword evidence="1" id="KW-0472">Membrane</keyword>
<feature type="transmembrane region" description="Helical" evidence="1">
    <location>
        <begin position="7"/>
        <end position="27"/>
    </location>
</feature>
<proteinExistence type="predicted"/>
<dbReference type="OrthoDB" id="9792992at2"/>
<keyword evidence="1" id="KW-1133">Transmembrane helix</keyword>
<comment type="caution">
    <text evidence="3">The sequence shown here is derived from an EMBL/GenBank/DDBJ whole genome shotgun (WGS) entry which is preliminary data.</text>
</comment>
<keyword evidence="3" id="KW-0808">Transferase</keyword>
<dbReference type="InterPro" id="IPR010559">
    <property type="entry name" value="Sig_transdc_His_kin_internal"/>
</dbReference>
<name>A0A428KJA9_9BACT</name>
<dbReference type="EMBL" id="RWIU01000001">
    <property type="protein sequence ID" value="RSK46480.1"/>
    <property type="molecule type" value="Genomic_DNA"/>
</dbReference>
<dbReference type="GO" id="GO:0016020">
    <property type="term" value="C:membrane"/>
    <property type="evidence" value="ECO:0007669"/>
    <property type="project" value="InterPro"/>
</dbReference>
<accession>A0A428KJA9</accession>
<keyword evidence="4" id="KW-1185">Reference proteome</keyword>
<sequence length="338" mass="39014">MTKRQLIGLHVLGWGLWASYIGLGFYLDHAKRSFAILTYTLLLVECAEFYLGYLWVFPRYLRRGRLPQLLLGVAGMMGAFITLRYLLEEVLLPATIGISNYSPDTTFSHYALDNLYWGTSYMVLSAAVWGLENAFRREREHQQLQREKTQAELAFLKTQINPHFLYNTLNYLYAEAYLVSEPLADAVLRLSDLMRYMLTESPDGTASLQHEVDYLHNYLALHRLRFEDRFFVEMDVQGAVDGQRIAALLLIPFVENALKHGVTSRPECPVRISLRLPTPRKLQFEVHNHISQHQKDPTTGIGLGNIRRRLALLYPGRHRLEIRNDGTMHHTLLELELG</sequence>
<reference evidence="3 4" key="1">
    <citation type="submission" date="2018-12" db="EMBL/GenBank/DDBJ databases">
        <authorList>
            <person name="Feng G."/>
            <person name="Zhu H."/>
        </authorList>
    </citation>
    <scope>NUCLEOTIDE SEQUENCE [LARGE SCALE GENOMIC DNA]</scope>
    <source>
        <strain evidence="3 4">LMG 26000</strain>
    </source>
</reference>
<feature type="domain" description="Signal transduction histidine kinase internal region" evidence="2">
    <location>
        <begin position="151"/>
        <end position="230"/>
    </location>
</feature>
<evidence type="ECO:0000256" key="1">
    <source>
        <dbReference type="SAM" id="Phobius"/>
    </source>
</evidence>
<organism evidence="3 4">
    <name type="scientific">Hymenobacter perfusus</name>
    <dbReference type="NCBI Taxonomy" id="1236770"/>
    <lineage>
        <taxon>Bacteria</taxon>
        <taxon>Pseudomonadati</taxon>
        <taxon>Bacteroidota</taxon>
        <taxon>Cytophagia</taxon>
        <taxon>Cytophagales</taxon>
        <taxon>Hymenobacteraceae</taxon>
        <taxon>Hymenobacter</taxon>
    </lineage>
</organism>
<keyword evidence="3" id="KW-0418">Kinase</keyword>
<evidence type="ECO:0000259" key="2">
    <source>
        <dbReference type="Pfam" id="PF06580"/>
    </source>
</evidence>
<dbReference type="PANTHER" id="PTHR34220:SF7">
    <property type="entry name" value="SENSOR HISTIDINE KINASE YPDA"/>
    <property type="match status" value="1"/>
</dbReference>
<dbReference type="GO" id="GO:0000155">
    <property type="term" value="F:phosphorelay sensor kinase activity"/>
    <property type="evidence" value="ECO:0007669"/>
    <property type="project" value="InterPro"/>
</dbReference>
<dbReference type="PANTHER" id="PTHR34220">
    <property type="entry name" value="SENSOR HISTIDINE KINASE YPDA"/>
    <property type="match status" value="1"/>
</dbReference>
<gene>
    <name evidence="3" type="ORF">EI293_04770</name>
</gene>